<accession>A0A8E2F3B8</accession>
<evidence type="ECO:0000313" key="8">
    <source>
        <dbReference type="Proteomes" id="UP000250140"/>
    </source>
</evidence>
<keyword evidence="3 6" id="KW-1133">Transmembrane helix</keyword>
<proteinExistence type="predicted"/>
<evidence type="ECO:0000313" key="7">
    <source>
        <dbReference type="EMBL" id="OCL09817.1"/>
    </source>
</evidence>
<dbReference type="SUPFAM" id="SSF144083">
    <property type="entry name" value="Magnesium transport protein CorA, transmembrane region"/>
    <property type="match status" value="1"/>
</dbReference>
<reference evidence="7 8" key="1">
    <citation type="journal article" date="2016" name="Nat. Commun.">
        <title>Ectomycorrhizal ecology is imprinted in the genome of the dominant symbiotic fungus Cenococcum geophilum.</title>
        <authorList>
            <consortium name="DOE Joint Genome Institute"/>
            <person name="Peter M."/>
            <person name="Kohler A."/>
            <person name="Ohm R.A."/>
            <person name="Kuo A."/>
            <person name="Krutzmann J."/>
            <person name="Morin E."/>
            <person name="Arend M."/>
            <person name="Barry K.W."/>
            <person name="Binder M."/>
            <person name="Choi C."/>
            <person name="Clum A."/>
            <person name="Copeland A."/>
            <person name="Grisel N."/>
            <person name="Haridas S."/>
            <person name="Kipfer T."/>
            <person name="LaButti K."/>
            <person name="Lindquist E."/>
            <person name="Lipzen A."/>
            <person name="Maire R."/>
            <person name="Meier B."/>
            <person name="Mihaltcheva S."/>
            <person name="Molinier V."/>
            <person name="Murat C."/>
            <person name="Poggeler S."/>
            <person name="Quandt C.A."/>
            <person name="Sperisen C."/>
            <person name="Tritt A."/>
            <person name="Tisserant E."/>
            <person name="Crous P.W."/>
            <person name="Henrissat B."/>
            <person name="Nehls U."/>
            <person name="Egli S."/>
            <person name="Spatafora J.W."/>
            <person name="Grigoriev I.V."/>
            <person name="Martin F.M."/>
        </authorList>
    </citation>
    <scope>NUCLEOTIDE SEQUENCE [LARGE SCALE GENOMIC DNA]</scope>
    <source>
        <strain evidence="7 8">CBS 207.34</strain>
    </source>
</reference>
<dbReference type="OrthoDB" id="3231000at2759"/>
<evidence type="ECO:0000256" key="6">
    <source>
        <dbReference type="SAM" id="Phobius"/>
    </source>
</evidence>
<keyword evidence="4 6" id="KW-0472">Membrane</keyword>
<keyword evidence="2 6" id="KW-0812">Transmembrane</keyword>
<dbReference type="AlphaFoldDB" id="A0A8E2F3B8"/>
<feature type="transmembrane region" description="Helical" evidence="6">
    <location>
        <begin position="532"/>
        <end position="552"/>
    </location>
</feature>
<feature type="compositionally biased region" description="Polar residues" evidence="5">
    <location>
        <begin position="1"/>
        <end position="16"/>
    </location>
</feature>
<gene>
    <name evidence="7" type="ORF">AOQ84DRAFT_387904</name>
</gene>
<comment type="subcellular location">
    <subcellularLocation>
        <location evidence="1">Membrane</location>
        <topology evidence="1">Multi-pass membrane protein</topology>
    </subcellularLocation>
</comment>
<dbReference type="Pfam" id="PF01544">
    <property type="entry name" value="CorA"/>
    <property type="match status" value="1"/>
</dbReference>
<dbReference type="InterPro" id="IPR045863">
    <property type="entry name" value="CorA_TM1_TM2"/>
</dbReference>
<evidence type="ECO:0000256" key="1">
    <source>
        <dbReference type="ARBA" id="ARBA00004141"/>
    </source>
</evidence>
<sequence length="578" mass="66184">MPCLSFTSHQQSQPDGSSEERTQSRHREQSAVLSFTGADAADEGQQQRPRKLDPSSYAELILWHAKTNASNSLYQGQDWRDLVDWLNRASIPCTVSLSKPGFAWIYVLPHNPPRQTVRGSELSLPLCDTLQLSPSDGNVLIFLRGYPSPEWLKEIGARFNIDPEAFYRHLTFFHQRVALMRQAPFKLPSSQRSIFQLNLTTVGQYASARGDSLSKIRAYAAREMERYKVGMRNPTCWGLGNSIVRSFDVHNESVFSLEQLVTIYVSKESEDSPWITLVWLDSGDDLLQSPVGPWSNIGQQRSTTTFPVTMYKRSISLKHQHHRLVETEFNDVHGSKGLPQSISLLPLFYGRSLNATQMSEDPLYALHELLLFWATSETQFLNVVSSGLRSTVDLSPERFPSKMVDIQNTLVFYKDILNRHTNLISDVFEFFENRELLDWPRSQANKPQLMAQRLEYDVKYLLGKSKALQQQCESSMNTIMNQAGLQEAKRAVSESERIYRLSVLVSVFIPLSFCSSLFSMSFVNFQQTHTGIWTFFSLTIPIFAFSLTLFNWNPDKFRKYVRNPKLWSKRTQLEPVGA</sequence>
<keyword evidence="8" id="KW-1185">Reference proteome</keyword>
<evidence type="ECO:0000256" key="3">
    <source>
        <dbReference type="ARBA" id="ARBA00022989"/>
    </source>
</evidence>
<dbReference type="GO" id="GO:0046873">
    <property type="term" value="F:metal ion transmembrane transporter activity"/>
    <property type="evidence" value="ECO:0007669"/>
    <property type="project" value="InterPro"/>
</dbReference>
<organism evidence="7 8">
    <name type="scientific">Glonium stellatum</name>
    <dbReference type="NCBI Taxonomy" id="574774"/>
    <lineage>
        <taxon>Eukaryota</taxon>
        <taxon>Fungi</taxon>
        <taxon>Dikarya</taxon>
        <taxon>Ascomycota</taxon>
        <taxon>Pezizomycotina</taxon>
        <taxon>Dothideomycetes</taxon>
        <taxon>Pleosporomycetidae</taxon>
        <taxon>Gloniales</taxon>
        <taxon>Gloniaceae</taxon>
        <taxon>Glonium</taxon>
    </lineage>
</organism>
<protein>
    <submittedName>
        <fullName evidence="7">Uncharacterized protein</fullName>
    </submittedName>
</protein>
<dbReference type="Proteomes" id="UP000250140">
    <property type="component" value="Unassembled WGS sequence"/>
</dbReference>
<feature type="region of interest" description="Disordered" evidence="5">
    <location>
        <begin position="1"/>
        <end position="51"/>
    </location>
</feature>
<feature type="transmembrane region" description="Helical" evidence="6">
    <location>
        <begin position="498"/>
        <end position="520"/>
    </location>
</feature>
<dbReference type="EMBL" id="KV749356">
    <property type="protein sequence ID" value="OCL09817.1"/>
    <property type="molecule type" value="Genomic_DNA"/>
</dbReference>
<evidence type="ECO:0000256" key="5">
    <source>
        <dbReference type="SAM" id="MobiDB-lite"/>
    </source>
</evidence>
<feature type="compositionally biased region" description="Basic and acidic residues" evidence="5">
    <location>
        <begin position="18"/>
        <end position="29"/>
    </location>
</feature>
<evidence type="ECO:0000256" key="2">
    <source>
        <dbReference type="ARBA" id="ARBA00022692"/>
    </source>
</evidence>
<dbReference type="GO" id="GO:0016020">
    <property type="term" value="C:membrane"/>
    <property type="evidence" value="ECO:0007669"/>
    <property type="project" value="UniProtKB-SubCell"/>
</dbReference>
<dbReference type="Gene3D" id="1.20.58.340">
    <property type="entry name" value="Magnesium transport protein CorA, transmembrane region"/>
    <property type="match status" value="1"/>
</dbReference>
<dbReference type="InterPro" id="IPR002523">
    <property type="entry name" value="MgTranspt_CorA/ZnTranspt_ZntB"/>
</dbReference>
<evidence type="ECO:0000256" key="4">
    <source>
        <dbReference type="ARBA" id="ARBA00023136"/>
    </source>
</evidence>
<name>A0A8E2F3B8_9PEZI</name>